<keyword evidence="3" id="KW-0966">Cell projection</keyword>
<dbReference type="STRING" id="119641.SAMN05421842_10650"/>
<evidence type="ECO:0000313" key="4">
    <source>
        <dbReference type="Proteomes" id="UP000199263"/>
    </source>
</evidence>
<evidence type="ECO:0000259" key="2">
    <source>
        <dbReference type="Pfam" id="PF02120"/>
    </source>
</evidence>
<organism evidence="3 4">
    <name type="scientific">Clostridium uliginosum</name>
    <dbReference type="NCBI Taxonomy" id="119641"/>
    <lineage>
        <taxon>Bacteria</taxon>
        <taxon>Bacillati</taxon>
        <taxon>Bacillota</taxon>
        <taxon>Clostridia</taxon>
        <taxon>Eubacteriales</taxon>
        <taxon>Clostridiaceae</taxon>
        <taxon>Clostridium</taxon>
    </lineage>
</organism>
<proteinExistence type="predicted"/>
<gene>
    <name evidence="3" type="ORF">SAMN05421842_10650</name>
</gene>
<dbReference type="Gene3D" id="3.30.750.140">
    <property type="match status" value="1"/>
</dbReference>
<dbReference type="AlphaFoldDB" id="A0A1I1KKB1"/>
<accession>A0A1I1KKB1</accession>
<dbReference type="Pfam" id="PF02120">
    <property type="entry name" value="Flg_hook"/>
    <property type="match status" value="1"/>
</dbReference>
<dbReference type="InterPro" id="IPR038610">
    <property type="entry name" value="FliK-like_C_sf"/>
</dbReference>
<feature type="region of interest" description="Disordered" evidence="1">
    <location>
        <begin position="1"/>
        <end position="36"/>
    </location>
</feature>
<evidence type="ECO:0000313" key="3">
    <source>
        <dbReference type="EMBL" id="SFC61237.1"/>
    </source>
</evidence>
<sequence length="458" mass="51065">MVMMNVNLNTNSNKISSKNDARLSSSASKDFVNNNDNLIKTSDKRTLIQKKDDSKFKDVLDSKANSKIEKTQLKSSDTEKDKINDVVNDTDLQDKIEELKEEIKKLPKDDVTQMLNNILNLLAKANQDDLNVVNNESLNSDVLNSVVEGLKQNSNGNNELADLINKMLENTKQDSLSDVLNKDTKNLVQDLLNQLGANIGKDTETKTSTNKVKDLISQISDIIGKTEGKEEKVVNFQSLFKDFSQSKDDGLSKQTSKDTLTDTTKNTSAVSKEDDFLNSLVDDSKKDSNLSKINLFASRNVDVRGEAVSPTEQVSVNKATIGDDLIKNIKFMTTNAMKELTVKITPRELGELTISLVQENGIMKASVKANSKETYELLSQNLVEMKKALGEQNIKIADVNIELYQDDTTFFKDQGFNRELSQEQGKNKQNNETSNVNPIEIDDEKTEAINDSNVDFLA</sequence>
<evidence type="ECO:0000256" key="1">
    <source>
        <dbReference type="SAM" id="MobiDB-lite"/>
    </source>
</evidence>
<dbReference type="Proteomes" id="UP000199263">
    <property type="component" value="Unassembled WGS sequence"/>
</dbReference>
<dbReference type="CDD" id="cd17470">
    <property type="entry name" value="T3SS_Flik_C"/>
    <property type="match status" value="1"/>
</dbReference>
<feature type="compositionally biased region" description="Polar residues" evidence="1">
    <location>
        <begin position="422"/>
        <end position="437"/>
    </location>
</feature>
<feature type="domain" description="Flagellar hook-length control protein-like C-terminal" evidence="2">
    <location>
        <begin position="328"/>
        <end position="408"/>
    </location>
</feature>
<keyword evidence="3" id="KW-0969">Cilium</keyword>
<dbReference type="EMBL" id="FOMG01000006">
    <property type="protein sequence ID" value="SFC61237.1"/>
    <property type="molecule type" value="Genomic_DNA"/>
</dbReference>
<feature type="region of interest" description="Disordered" evidence="1">
    <location>
        <begin position="420"/>
        <end position="442"/>
    </location>
</feature>
<reference evidence="3 4" key="1">
    <citation type="submission" date="2016-10" db="EMBL/GenBank/DDBJ databases">
        <authorList>
            <person name="de Groot N.N."/>
        </authorList>
    </citation>
    <scope>NUCLEOTIDE SEQUENCE [LARGE SCALE GENOMIC DNA]</scope>
    <source>
        <strain evidence="3 4">DSM 12992</strain>
    </source>
</reference>
<protein>
    <submittedName>
        <fullName evidence="3">Flagellar hook-length control protein FliK</fullName>
    </submittedName>
</protein>
<keyword evidence="3" id="KW-0282">Flagellum</keyword>
<name>A0A1I1KKB1_9CLOT</name>
<dbReference type="InterPro" id="IPR021136">
    <property type="entry name" value="Flagellar_hook_control-like_C"/>
</dbReference>
<dbReference type="RefSeq" id="WP_242943291.1">
    <property type="nucleotide sequence ID" value="NZ_FOMG01000006.1"/>
</dbReference>
<keyword evidence="4" id="KW-1185">Reference proteome</keyword>